<gene>
    <name evidence="5" type="ORF">AsAng_0018260</name>
</gene>
<dbReference type="KEGG" id="aup:AsAng_0018260"/>
<sequence length="270" mass="31602">MEFKHYEIVRIKTSKEERNLDPHRHTYYELFLFFAGSGTHLIDFKEFNIQPPSIQLVAPHQLHQVKHSKDSQGYVIKIQPLLIASNPLLSNFFNFIQYNQHFEVGVTINQEEAALLTNSYLFLESYKNTNSNDSLFAALSVLNLYISILKKHQRIDSQSENNPNNEHFNTFLTLAEKNYLIEKSADYYTQTMNISLNKLNAIVRERTGMSVKKFLINRVLLEAKRLIVHSEMSVKEIAYQLDFLEPAHFSNFFKKHLGGTPSKFRSEFRY</sequence>
<evidence type="ECO:0000256" key="3">
    <source>
        <dbReference type="ARBA" id="ARBA00023163"/>
    </source>
</evidence>
<protein>
    <submittedName>
        <fullName evidence="5">Helix-turn-helix transcriptional regulator</fullName>
    </submittedName>
</protein>
<dbReference type="PANTHER" id="PTHR43280">
    <property type="entry name" value="ARAC-FAMILY TRANSCRIPTIONAL REGULATOR"/>
    <property type="match status" value="1"/>
</dbReference>
<dbReference type="SMART" id="SM00342">
    <property type="entry name" value="HTH_ARAC"/>
    <property type="match status" value="1"/>
</dbReference>
<dbReference type="Pfam" id="PF02311">
    <property type="entry name" value="AraC_binding"/>
    <property type="match status" value="1"/>
</dbReference>
<dbReference type="SUPFAM" id="SSF46689">
    <property type="entry name" value="Homeodomain-like"/>
    <property type="match status" value="1"/>
</dbReference>
<dbReference type="InterPro" id="IPR009057">
    <property type="entry name" value="Homeodomain-like_sf"/>
</dbReference>
<dbReference type="Gene3D" id="2.60.120.10">
    <property type="entry name" value="Jelly Rolls"/>
    <property type="match status" value="1"/>
</dbReference>
<evidence type="ECO:0000313" key="6">
    <source>
        <dbReference type="Proteomes" id="UP001060919"/>
    </source>
</evidence>
<name>A0A915YDL9_9BACT</name>
<dbReference type="Pfam" id="PF12833">
    <property type="entry name" value="HTH_18"/>
    <property type="match status" value="1"/>
</dbReference>
<feature type="domain" description="HTH araC/xylS-type" evidence="4">
    <location>
        <begin position="169"/>
        <end position="267"/>
    </location>
</feature>
<keyword evidence="1" id="KW-0805">Transcription regulation</keyword>
<dbReference type="InterPro" id="IPR018060">
    <property type="entry name" value="HTH_AraC"/>
</dbReference>
<keyword evidence="2" id="KW-0238">DNA-binding</keyword>
<accession>A0A915YDL9</accession>
<evidence type="ECO:0000256" key="1">
    <source>
        <dbReference type="ARBA" id="ARBA00023015"/>
    </source>
</evidence>
<reference evidence="5" key="1">
    <citation type="submission" date="2022-09" db="EMBL/GenBank/DDBJ databases">
        <title>Aureispira anguillicida sp. nov., isolated from Leptocephalus of Japanese eel Anguilla japonica.</title>
        <authorList>
            <person name="Yuasa K."/>
            <person name="Mekata T."/>
            <person name="Ikunari K."/>
        </authorList>
    </citation>
    <scope>NUCLEOTIDE SEQUENCE</scope>
    <source>
        <strain evidence="5">EL160426</strain>
    </source>
</reference>
<dbReference type="PROSITE" id="PS01124">
    <property type="entry name" value="HTH_ARAC_FAMILY_2"/>
    <property type="match status" value="1"/>
</dbReference>
<proteinExistence type="predicted"/>
<keyword evidence="6" id="KW-1185">Reference proteome</keyword>
<evidence type="ECO:0000259" key="4">
    <source>
        <dbReference type="PROSITE" id="PS01124"/>
    </source>
</evidence>
<dbReference type="RefSeq" id="WP_264792322.1">
    <property type="nucleotide sequence ID" value="NZ_AP026867.1"/>
</dbReference>
<keyword evidence="3" id="KW-0804">Transcription</keyword>
<dbReference type="AlphaFoldDB" id="A0A915YDL9"/>
<evidence type="ECO:0000313" key="5">
    <source>
        <dbReference type="EMBL" id="BDS11115.1"/>
    </source>
</evidence>
<dbReference type="SUPFAM" id="SSF51215">
    <property type="entry name" value="Regulatory protein AraC"/>
    <property type="match status" value="1"/>
</dbReference>
<organism evidence="5 6">
    <name type="scientific">Aureispira anguillae</name>
    <dbReference type="NCBI Taxonomy" id="2864201"/>
    <lineage>
        <taxon>Bacteria</taxon>
        <taxon>Pseudomonadati</taxon>
        <taxon>Bacteroidota</taxon>
        <taxon>Saprospiria</taxon>
        <taxon>Saprospirales</taxon>
        <taxon>Saprospiraceae</taxon>
        <taxon>Aureispira</taxon>
    </lineage>
</organism>
<dbReference type="InterPro" id="IPR014710">
    <property type="entry name" value="RmlC-like_jellyroll"/>
</dbReference>
<dbReference type="PANTHER" id="PTHR43280:SF32">
    <property type="entry name" value="TRANSCRIPTIONAL REGULATORY PROTEIN"/>
    <property type="match status" value="1"/>
</dbReference>
<dbReference type="GO" id="GO:0043565">
    <property type="term" value="F:sequence-specific DNA binding"/>
    <property type="evidence" value="ECO:0007669"/>
    <property type="project" value="InterPro"/>
</dbReference>
<dbReference type="InterPro" id="IPR003313">
    <property type="entry name" value="AraC-bd"/>
</dbReference>
<dbReference type="Proteomes" id="UP001060919">
    <property type="component" value="Chromosome"/>
</dbReference>
<dbReference type="InterPro" id="IPR037923">
    <property type="entry name" value="HTH-like"/>
</dbReference>
<evidence type="ECO:0000256" key="2">
    <source>
        <dbReference type="ARBA" id="ARBA00023125"/>
    </source>
</evidence>
<dbReference type="Gene3D" id="1.10.10.60">
    <property type="entry name" value="Homeodomain-like"/>
    <property type="match status" value="1"/>
</dbReference>
<dbReference type="EMBL" id="AP026867">
    <property type="protein sequence ID" value="BDS11115.1"/>
    <property type="molecule type" value="Genomic_DNA"/>
</dbReference>
<dbReference type="GO" id="GO:0003700">
    <property type="term" value="F:DNA-binding transcription factor activity"/>
    <property type="evidence" value="ECO:0007669"/>
    <property type="project" value="InterPro"/>
</dbReference>